<feature type="coiled-coil region" evidence="4">
    <location>
        <begin position="708"/>
        <end position="735"/>
    </location>
</feature>
<evidence type="ECO:0000259" key="6">
    <source>
        <dbReference type="PROSITE" id="PS51321"/>
    </source>
</evidence>
<dbReference type="GO" id="GO:0006351">
    <property type="term" value="P:DNA-templated transcription"/>
    <property type="evidence" value="ECO:0007669"/>
    <property type="project" value="InterPro"/>
</dbReference>
<dbReference type="Gene3D" id="3.30.40.10">
    <property type="entry name" value="Zinc/RING finger domain, C3HC4 (zinc finger)"/>
    <property type="match status" value="1"/>
</dbReference>
<dbReference type="SUPFAM" id="SSF57903">
    <property type="entry name" value="FYVE/PHD zinc finger"/>
    <property type="match status" value="1"/>
</dbReference>
<dbReference type="SMART" id="SM00510">
    <property type="entry name" value="TFS2M"/>
    <property type="match status" value="1"/>
</dbReference>
<keyword evidence="3" id="KW-0862">Zinc</keyword>
<feature type="region of interest" description="Disordered" evidence="5">
    <location>
        <begin position="63"/>
        <end position="104"/>
    </location>
</feature>
<keyword evidence="4" id="KW-0175">Coiled coil</keyword>
<keyword evidence="1" id="KW-0479">Metal-binding</keyword>
<feature type="compositionally biased region" description="Polar residues" evidence="5">
    <location>
        <begin position="1045"/>
        <end position="1062"/>
    </location>
</feature>
<evidence type="ECO:0000313" key="8">
    <source>
        <dbReference type="Proteomes" id="UP000276133"/>
    </source>
</evidence>
<feature type="region of interest" description="Disordered" evidence="5">
    <location>
        <begin position="508"/>
        <end position="569"/>
    </location>
</feature>
<dbReference type="EMBL" id="REGN01001623">
    <property type="protein sequence ID" value="RNA33526.1"/>
    <property type="molecule type" value="Genomic_DNA"/>
</dbReference>
<dbReference type="InterPro" id="IPR003618">
    <property type="entry name" value="TFIIS_cen_dom"/>
</dbReference>
<feature type="compositionally biased region" description="Low complexity" evidence="5">
    <location>
        <begin position="544"/>
        <end position="558"/>
    </location>
</feature>
<dbReference type="InterPro" id="IPR036575">
    <property type="entry name" value="TFIIS_cen_dom_sf"/>
</dbReference>
<sequence>MSDSSKTPKASTEKDTYDKLYSLDYNDINNDFYHLVDNDLLMQVVESKVKKSCPSSVDYIVLSDSDEESQTPPKAEQNKSSKNLQTEQFQNRDKNPSFLKSCSNDKNEKENLEMILPKKIVNPCVKKSDSSEKLVDKHTQAEVSSTKSSSPLVCQSSSNEKLKDKSSDVKTTTAIFSSPLVYQSSSNEKLKDKSSDVKTTTAIFSSPLVYQSSSNEKLKDKSSDVKTTTAIFSSPLVCQSSSNEKLKDKSSEIKRASTKCSSPSVYQSSSNEKTEKKNLETLSVEKNMISLVKTSLSSENLIDKTKEARVSSEKCASASIRRSVSNEKIAENNSSLFNNDSDDDFPLSPLVGGCKSSEDESDSDELSEKFIKKEWCICANSQVKENLKTCDKCGQWFHILCAADAKTIKKVQSGVKVSLIDDFKCLLCRNDREAMKKFDPKMIEQRIKLRNERLSLRNSDEEKINRIYLVKTDDQEARKTNLKKSLNEKTQLVKDRTQEQKKTKFLTHMESSDKSRIKKKSTSMKFFPPKQVIQKKAIHDTKKLATTSTTNKSNSPNNRPCQSHTPKRSLDLVKNAAPSERKTKLISTPTTTIAHRTVKVTSDRETTRHYLFKSFKDRVEHAGHLDITDQHIDSLCHQIEQQIHNQFSETNEYSNRVRVIRMNVNDKANKTFFKKILTGQIKPDQLPLMDKNEMKDDDLRRQDEEFLRQDLKGRIEQSNELNEDIRKKQEALRVRKGIDDDLTTLGTFTSVTDLNNNDKVTEEHSEPVEQEQPTNQAFVQDEEPNVAQNEKKRKHDSDFESDTEVQPLAKISKNIVPQLDISLSHIPILTKPEFKISSDITWSGSLNLNAPDMIFKLRVHMINLNDLDPTSNRFRLLETFKQRLTLKAITDFKLVDVPHINVWNMNVNHYLAFKFEPNMNQKSLLQPQYIPSLKEYESSEVLFALYKKMKPSTFTYSIQLPESLQDIAEKIILCPVRKSQSGSEQELDANLKDRYNISLKRSVDSVLGFLIPRVLDDAKKSSPNQAKTSSRKEEVRDPRMRKSVKTSPNQEAEQYGSCSLRSKVSEDLSKESPGQIGNQHESGHPHKVISLDVYKQKHKLTSDRIECVAMDIDTPEQPPFNAYSKNFILIDTILATIGPDTSQLNKLAILHNMSNMSILKSLNKQEIDELTQKYANSLPEFVDMVQKSSEGEKVEEKQSENGGDGQNGLLPERTVQNCGKMVLPPKEKWQGSTKESFENLLRLHKISKERKSNGLSHDLTFESQNWQLDERNFKPLDENVLNKNVCSENERKVSDSETNVSSDGMSSCGDVAPAKRIRATARKSVSGIVRRFKVAD</sequence>
<reference evidence="7 8" key="1">
    <citation type="journal article" date="2018" name="Sci. Rep.">
        <title>Genomic signatures of local adaptation to the degree of environmental predictability in rotifers.</title>
        <authorList>
            <person name="Franch-Gras L."/>
            <person name="Hahn C."/>
            <person name="Garcia-Roger E.M."/>
            <person name="Carmona M.J."/>
            <person name="Serra M."/>
            <person name="Gomez A."/>
        </authorList>
    </citation>
    <scope>NUCLEOTIDE SEQUENCE [LARGE SCALE GENOMIC DNA]</scope>
    <source>
        <strain evidence="7">HYR1</strain>
    </source>
</reference>
<organism evidence="7 8">
    <name type="scientific">Brachionus plicatilis</name>
    <name type="common">Marine rotifer</name>
    <name type="synonym">Brachionus muelleri</name>
    <dbReference type="NCBI Taxonomy" id="10195"/>
    <lineage>
        <taxon>Eukaryota</taxon>
        <taxon>Metazoa</taxon>
        <taxon>Spiralia</taxon>
        <taxon>Gnathifera</taxon>
        <taxon>Rotifera</taxon>
        <taxon>Eurotatoria</taxon>
        <taxon>Monogononta</taxon>
        <taxon>Pseudotrocha</taxon>
        <taxon>Ploima</taxon>
        <taxon>Brachionidae</taxon>
        <taxon>Brachionus</taxon>
    </lineage>
</organism>
<feature type="region of interest" description="Disordered" evidence="5">
    <location>
        <begin position="1187"/>
        <end position="1212"/>
    </location>
</feature>
<dbReference type="InterPro" id="IPR001965">
    <property type="entry name" value="Znf_PHD"/>
</dbReference>
<evidence type="ECO:0000256" key="2">
    <source>
        <dbReference type="ARBA" id="ARBA00022771"/>
    </source>
</evidence>
<dbReference type="OrthoDB" id="1884872at2759"/>
<feature type="domain" description="TFIIS central" evidence="6">
    <location>
        <begin position="603"/>
        <end position="722"/>
    </location>
</feature>
<feature type="compositionally biased region" description="Polar residues" evidence="5">
    <location>
        <begin position="141"/>
        <end position="159"/>
    </location>
</feature>
<accession>A0A3M7SCK9</accession>
<dbReference type="CDD" id="cd15517">
    <property type="entry name" value="PHD_TCF19_like"/>
    <property type="match status" value="1"/>
</dbReference>
<dbReference type="InterPro" id="IPR013083">
    <property type="entry name" value="Znf_RING/FYVE/PHD"/>
</dbReference>
<evidence type="ECO:0000313" key="7">
    <source>
        <dbReference type="EMBL" id="RNA33526.1"/>
    </source>
</evidence>
<feature type="compositionally biased region" description="Basic and acidic residues" evidence="5">
    <location>
        <begin position="131"/>
        <end position="140"/>
    </location>
</feature>
<comment type="caution">
    <text evidence="7">The sequence shown here is derived from an EMBL/GenBank/DDBJ whole genome shotgun (WGS) entry which is preliminary data.</text>
</comment>
<feature type="region of interest" description="Disordered" evidence="5">
    <location>
        <begin position="248"/>
        <end position="278"/>
    </location>
</feature>
<feature type="compositionally biased region" description="Polar residues" evidence="5">
    <location>
        <begin position="1296"/>
        <end position="1305"/>
    </location>
</feature>
<dbReference type="InterPro" id="IPR011011">
    <property type="entry name" value="Znf_FYVE_PHD"/>
</dbReference>
<dbReference type="Pfam" id="PF07500">
    <property type="entry name" value="TFIIS_M"/>
    <property type="match status" value="1"/>
</dbReference>
<feature type="compositionally biased region" description="Polar residues" evidence="5">
    <location>
        <begin position="748"/>
        <end position="758"/>
    </location>
</feature>
<dbReference type="Gene3D" id="1.10.472.30">
    <property type="entry name" value="Transcription elongation factor S-II, central domain"/>
    <property type="match status" value="1"/>
</dbReference>
<dbReference type="PROSITE" id="PS51321">
    <property type="entry name" value="TFIIS_CENTRAL"/>
    <property type="match status" value="1"/>
</dbReference>
<protein>
    <recommendedName>
        <fullName evidence="6">TFIIS central domain-containing protein</fullName>
    </recommendedName>
</protein>
<evidence type="ECO:0000256" key="5">
    <source>
        <dbReference type="SAM" id="MobiDB-lite"/>
    </source>
</evidence>
<gene>
    <name evidence="7" type="ORF">BpHYR1_050314</name>
</gene>
<name>A0A3M7SCK9_BRAPC</name>
<keyword evidence="2" id="KW-0863">Zinc-finger</keyword>
<feature type="region of interest" description="Disordered" evidence="5">
    <location>
        <begin position="1019"/>
        <end position="1086"/>
    </location>
</feature>
<feature type="compositionally biased region" description="Polar residues" evidence="5">
    <location>
        <begin position="78"/>
        <end position="89"/>
    </location>
</feature>
<evidence type="ECO:0000256" key="3">
    <source>
        <dbReference type="ARBA" id="ARBA00022833"/>
    </source>
</evidence>
<dbReference type="SMART" id="SM00249">
    <property type="entry name" value="PHD"/>
    <property type="match status" value="1"/>
</dbReference>
<keyword evidence="8" id="KW-1185">Reference proteome</keyword>
<feature type="compositionally biased region" description="Basic and acidic residues" evidence="5">
    <location>
        <begin position="1030"/>
        <end position="1040"/>
    </location>
</feature>
<dbReference type="Proteomes" id="UP000276133">
    <property type="component" value="Unassembled WGS sequence"/>
</dbReference>
<proteinExistence type="predicted"/>
<evidence type="ECO:0000256" key="1">
    <source>
        <dbReference type="ARBA" id="ARBA00022723"/>
    </source>
</evidence>
<feature type="region of interest" description="Disordered" evidence="5">
    <location>
        <begin position="1291"/>
        <end position="1310"/>
    </location>
</feature>
<dbReference type="SUPFAM" id="SSF46942">
    <property type="entry name" value="Elongation factor TFIIS domain 2"/>
    <property type="match status" value="1"/>
</dbReference>
<feature type="region of interest" description="Disordered" evidence="5">
    <location>
        <begin position="131"/>
        <end position="169"/>
    </location>
</feature>
<dbReference type="GO" id="GO:0008270">
    <property type="term" value="F:zinc ion binding"/>
    <property type="evidence" value="ECO:0007669"/>
    <property type="project" value="UniProtKB-KW"/>
</dbReference>
<feature type="compositionally biased region" description="Basic and acidic residues" evidence="5">
    <location>
        <begin position="1189"/>
        <end position="1199"/>
    </location>
</feature>
<evidence type="ECO:0000256" key="4">
    <source>
        <dbReference type="SAM" id="Coils"/>
    </source>
</evidence>
<feature type="region of interest" description="Disordered" evidence="5">
    <location>
        <begin position="748"/>
        <end position="804"/>
    </location>
</feature>
<feature type="compositionally biased region" description="Polar residues" evidence="5">
    <location>
        <begin position="258"/>
        <end position="271"/>
    </location>
</feature>